<feature type="compositionally biased region" description="Basic and acidic residues" evidence="1">
    <location>
        <begin position="507"/>
        <end position="523"/>
    </location>
</feature>
<feature type="compositionally biased region" description="Low complexity" evidence="1">
    <location>
        <begin position="549"/>
        <end position="563"/>
    </location>
</feature>
<evidence type="ECO:0000313" key="2">
    <source>
        <dbReference type="EMBL" id="KAF2685529.1"/>
    </source>
</evidence>
<dbReference type="AlphaFoldDB" id="A0A6G1J5X9"/>
<evidence type="ECO:0000313" key="3">
    <source>
        <dbReference type="Proteomes" id="UP000799291"/>
    </source>
</evidence>
<feature type="region of interest" description="Disordered" evidence="1">
    <location>
        <begin position="17"/>
        <end position="68"/>
    </location>
</feature>
<feature type="compositionally biased region" description="Basic and acidic residues" evidence="1">
    <location>
        <begin position="385"/>
        <end position="412"/>
    </location>
</feature>
<accession>A0A6G1J5X9</accession>
<protein>
    <submittedName>
        <fullName evidence="2">Uncharacterized protein</fullName>
    </submittedName>
</protein>
<gene>
    <name evidence="2" type="ORF">K458DRAFT_449307</name>
</gene>
<organism evidence="2 3">
    <name type="scientific">Lentithecium fluviatile CBS 122367</name>
    <dbReference type="NCBI Taxonomy" id="1168545"/>
    <lineage>
        <taxon>Eukaryota</taxon>
        <taxon>Fungi</taxon>
        <taxon>Dikarya</taxon>
        <taxon>Ascomycota</taxon>
        <taxon>Pezizomycotina</taxon>
        <taxon>Dothideomycetes</taxon>
        <taxon>Pleosporomycetidae</taxon>
        <taxon>Pleosporales</taxon>
        <taxon>Massarineae</taxon>
        <taxon>Lentitheciaceae</taxon>
        <taxon>Lentithecium</taxon>
    </lineage>
</organism>
<feature type="region of interest" description="Disordered" evidence="1">
    <location>
        <begin position="382"/>
        <end position="581"/>
    </location>
</feature>
<feature type="compositionally biased region" description="Polar residues" evidence="1">
    <location>
        <begin position="524"/>
        <end position="548"/>
    </location>
</feature>
<feature type="compositionally biased region" description="Basic and acidic residues" evidence="1">
    <location>
        <begin position="17"/>
        <end position="27"/>
    </location>
</feature>
<evidence type="ECO:0000256" key="1">
    <source>
        <dbReference type="SAM" id="MobiDB-lite"/>
    </source>
</evidence>
<name>A0A6G1J5X9_9PLEO</name>
<dbReference type="Proteomes" id="UP000799291">
    <property type="component" value="Unassembled WGS sequence"/>
</dbReference>
<keyword evidence="3" id="KW-1185">Reference proteome</keyword>
<dbReference type="EMBL" id="MU005578">
    <property type="protein sequence ID" value="KAF2685529.1"/>
    <property type="molecule type" value="Genomic_DNA"/>
</dbReference>
<reference evidence="2" key="1">
    <citation type="journal article" date="2020" name="Stud. Mycol.">
        <title>101 Dothideomycetes genomes: a test case for predicting lifestyles and emergence of pathogens.</title>
        <authorList>
            <person name="Haridas S."/>
            <person name="Albert R."/>
            <person name="Binder M."/>
            <person name="Bloem J."/>
            <person name="Labutti K."/>
            <person name="Salamov A."/>
            <person name="Andreopoulos B."/>
            <person name="Baker S."/>
            <person name="Barry K."/>
            <person name="Bills G."/>
            <person name="Bluhm B."/>
            <person name="Cannon C."/>
            <person name="Castanera R."/>
            <person name="Culley D."/>
            <person name="Daum C."/>
            <person name="Ezra D."/>
            <person name="Gonzalez J."/>
            <person name="Henrissat B."/>
            <person name="Kuo A."/>
            <person name="Liang C."/>
            <person name="Lipzen A."/>
            <person name="Lutzoni F."/>
            <person name="Magnuson J."/>
            <person name="Mondo S."/>
            <person name="Nolan M."/>
            <person name="Ohm R."/>
            <person name="Pangilinan J."/>
            <person name="Park H.-J."/>
            <person name="Ramirez L."/>
            <person name="Alfaro M."/>
            <person name="Sun H."/>
            <person name="Tritt A."/>
            <person name="Yoshinaga Y."/>
            <person name="Zwiers L.-H."/>
            <person name="Turgeon B."/>
            <person name="Goodwin S."/>
            <person name="Spatafora J."/>
            <person name="Crous P."/>
            <person name="Grigoriev I."/>
        </authorList>
    </citation>
    <scope>NUCLEOTIDE SEQUENCE</scope>
    <source>
        <strain evidence="2">CBS 122367</strain>
    </source>
</reference>
<sequence length="581" mass="64874">MPDKSIGWRKKIHSKPKDLKIDFKTDTKANTTTASRPETPVRVATPVPPIDVDDTKSEISESGTPRRPAKLARLVSGYRTLKGAPEEFDFAEPWSEDTPPIPTTPVDPVVALQSIYSHMNTLPTRPIPVDYYSGLYRIFEDYRKVRHEKQRLEELLHESFEGYRRIEEALVKMETQYQAEIRRLELLIVRDGTTGLAGLIRARQDSVIKRRRPHRKTVSKDRLQKTLEDIPMSKVDDQIKLKSQEVLLHRPSSPSGKMAALSRQFSFTGSADDLRVGTPPSQNPEVFLSRKARSEFDLTSLAVKGVSNLNPQSVDSGFSRTGDPLPDEIEPPSTRIDPGVECDAFIALQELGTLVARKKGINTSEFLDGLMQLLAMVGHVAEGTKGTEPRGDNEDDKIKPGEDHVKPDEMVTPKHLLRHFQSQPQLGSEQRRRRHFSFEPGDDEIRRLNGDIASYETTRRASSTDSDDSNSPQKRPEPTPLQLQLAADPPMPSKIPSPVQRPRLGSVRRDNSLTSQQHDDRRTSASSVLTAFRQNSNGSIRPISQTRNSSVAAIAAARAARSSGMMKSENSSPHESAKDLV</sequence>
<proteinExistence type="predicted"/>
<dbReference type="OrthoDB" id="5430717at2759"/>